<comment type="caution">
    <text evidence="1">The sequence shown here is derived from an EMBL/GenBank/DDBJ whole genome shotgun (WGS) entry which is preliminary data.</text>
</comment>
<gene>
    <name evidence="1" type="ORF">AMECASPLE_033707</name>
</gene>
<accession>A0ABV0XK04</accession>
<keyword evidence="2" id="KW-1185">Reference proteome</keyword>
<name>A0ABV0XK04_9TELE</name>
<sequence length="71" mass="7866">MGCEYPSWSIFSHDSLRVEVDWSSRGSHGGPQCQKLNCPLASASKLDPERSDRTIGTELLLPVITVNVKHK</sequence>
<organism evidence="1 2">
    <name type="scientific">Ameca splendens</name>
    <dbReference type="NCBI Taxonomy" id="208324"/>
    <lineage>
        <taxon>Eukaryota</taxon>
        <taxon>Metazoa</taxon>
        <taxon>Chordata</taxon>
        <taxon>Craniata</taxon>
        <taxon>Vertebrata</taxon>
        <taxon>Euteleostomi</taxon>
        <taxon>Actinopterygii</taxon>
        <taxon>Neopterygii</taxon>
        <taxon>Teleostei</taxon>
        <taxon>Neoteleostei</taxon>
        <taxon>Acanthomorphata</taxon>
        <taxon>Ovalentaria</taxon>
        <taxon>Atherinomorphae</taxon>
        <taxon>Cyprinodontiformes</taxon>
        <taxon>Goodeidae</taxon>
        <taxon>Ameca</taxon>
    </lineage>
</organism>
<evidence type="ECO:0000313" key="2">
    <source>
        <dbReference type="Proteomes" id="UP001469553"/>
    </source>
</evidence>
<reference evidence="1 2" key="1">
    <citation type="submission" date="2021-06" db="EMBL/GenBank/DDBJ databases">
        <authorList>
            <person name="Palmer J.M."/>
        </authorList>
    </citation>
    <scope>NUCLEOTIDE SEQUENCE [LARGE SCALE GENOMIC DNA]</scope>
    <source>
        <strain evidence="1 2">AS_MEX2019</strain>
        <tissue evidence="1">Muscle</tissue>
    </source>
</reference>
<dbReference type="EMBL" id="JAHRIP010004630">
    <property type="protein sequence ID" value="MEQ2281762.1"/>
    <property type="molecule type" value="Genomic_DNA"/>
</dbReference>
<protein>
    <submittedName>
        <fullName evidence="1">Uncharacterized protein</fullName>
    </submittedName>
</protein>
<proteinExistence type="predicted"/>
<evidence type="ECO:0000313" key="1">
    <source>
        <dbReference type="EMBL" id="MEQ2281762.1"/>
    </source>
</evidence>
<dbReference type="Proteomes" id="UP001469553">
    <property type="component" value="Unassembled WGS sequence"/>
</dbReference>